<dbReference type="PANTHER" id="PTHR35503">
    <property type="entry name" value="OSJNBA0006M15.15 PROTEIN"/>
    <property type="match status" value="1"/>
</dbReference>
<evidence type="ECO:0000313" key="2">
    <source>
        <dbReference type="EMBL" id="KAJ4965092.1"/>
    </source>
</evidence>
<reference evidence="2" key="1">
    <citation type="journal article" date="2023" name="Plant J.">
        <title>The genome of the king protea, Protea cynaroides.</title>
        <authorList>
            <person name="Chang J."/>
            <person name="Duong T.A."/>
            <person name="Schoeman C."/>
            <person name="Ma X."/>
            <person name="Roodt D."/>
            <person name="Barker N."/>
            <person name="Li Z."/>
            <person name="Van de Peer Y."/>
            <person name="Mizrachi E."/>
        </authorList>
    </citation>
    <scope>NUCLEOTIDE SEQUENCE</scope>
    <source>
        <tissue evidence="2">Young leaves</tissue>
    </source>
</reference>
<protein>
    <recommendedName>
        <fullName evidence="1">C2 domain-containing protein</fullName>
    </recommendedName>
</protein>
<dbReference type="Proteomes" id="UP001141806">
    <property type="component" value="Unassembled WGS sequence"/>
</dbReference>
<gene>
    <name evidence="2" type="ORF">NE237_016941</name>
</gene>
<dbReference type="Gene3D" id="2.60.40.150">
    <property type="entry name" value="C2 domain"/>
    <property type="match status" value="1"/>
</dbReference>
<accession>A0A9Q0HER7</accession>
<dbReference type="PROSITE" id="PS50004">
    <property type="entry name" value="C2"/>
    <property type="match status" value="1"/>
</dbReference>
<dbReference type="PANTHER" id="PTHR35503:SF2">
    <property type="entry name" value="OS04G0455700 PROTEIN"/>
    <property type="match status" value="1"/>
</dbReference>
<comment type="caution">
    <text evidence="2">The sequence shown here is derived from an EMBL/GenBank/DDBJ whole genome shotgun (WGS) entry which is preliminary data.</text>
</comment>
<evidence type="ECO:0000313" key="3">
    <source>
        <dbReference type="Proteomes" id="UP001141806"/>
    </source>
</evidence>
<dbReference type="SUPFAM" id="SSF49562">
    <property type="entry name" value="C2 domain (Calcium/lipid-binding domain, CaLB)"/>
    <property type="match status" value="1"/>
</dbReference>
<dbReference type="AlphaFoldDB" id="A0A9Q0HER7"/>
<dbReference type="InterPro" id="IPR000008">
    <property type="entry name" value="C2_dom"/>
</dbReference>
<sequence length="199" mass="22415">MAALENFFFCELRVIEAKNLEFITTGKLFVRCYLCTGNNERTRLNGREISATSHPYWNDSVSLECSAANDHYMDELKQQSVMFELRWRNNSPILGRISGSKLLGRAVVSWKDVLESSELAIQKWVSMDSVNSHDLEGLKPPALHIGMKLGVPCMAEMVKRRRDVALMRWNNCGCRHGSCCACNIADPELFALAAAIEVL</sequence>
<keyword evidence="3" id="KW-1185">Reference proteome</keyword>
<dbReference type="InterPro" id="IPR057458">
    <property type="entry name" value="GRDP_C2"/>
</dbReference>
<proteinExistence type="predicted"/>
<dbReference type="CDD" id="cd00030">
    <property type="entry name" value="C2"/>
    <property type="match status" value="1"/>
</dbReference>
<dbReference type="Pfam" id="PF25334">
    <property type="entry name" value="C2_GRDP"/>
    <property type="match status" value="1"/>
</dbReference>
<dbReference type="OrthoDB" id="687396at2759"/>
<organism evidence="2 3">
    <name type="scientific">Protea cynaroides</name>
    <dbReference type="NCBI Taxonomy" id="273540"/>
    <lineage>
        <taxon>Eukaryota</taxon>
        <taxon>Viridiplantae</taxon>
        <taxon>Streptophyta</taxon>
        <taxon>Embryophyta</taxon>
        <taxon>Tracheophyta</taxon>
        <taxon>Spermatophyta</taxon>
        <taxon>Magnoliopsida</taxon>
        <taxon>Proteales</taxon>
        <taxon>Proteaceae</taxon>
        <taxon>Protea</taxon>
    </lineage>
</organism>
<evidence type="ECO:0000259" key="1">
    <source>
        <dbReference type="PROSITE" id="PS50004"/>
    </source>
</evidence>
<name>A0A9Q0HER7_9MAGN</name>
<feature type="domain" description="C2" evidence="1">
    <location>
        <begin position="1"/>
        <end position="125"/>
    </location>
</feature>
<dbReference type="EMBL" id="JAMYWD010000007">
    <property type="protein sequence ID" value="KAJ4965092.1"/>
    <property type="molecule type" value="Genomic_DNA"/>
</dbReference>
<dbReference type="InterPro" id="IPR035892">
    <property type="entry name" value="C2_domain_sf"/>
</dbReference>